<comment type="caution">
    <text evidence="16">The sequence shown here is derived from an EMBL/GenBank/DDBJ whole genome shotgun (WGS) entry which is preliminary data.</text>
</comment>
<dbReference type="InterPro" id="IPR002606">
    <property type="entry name" value="Riboflavin_kinase_bac"/>
</dbReference>
<dbReference type="GO" id="GO:0009398">
    <property type="term" value="P:FMN biosynthetic process"/>
    <property type="evidence" value="ECO:0007669"/>
    <property type="project" value="UniProtKB-UniRule"/>
</dbReference>
<evidence type="ECO:0000313" key="17">
    <source>
        <dbReference type="Proteomes" id="UP000195897"/>
    </source>
</evidence>
<evidence type="ECO:0000256" key="6">
    <source>
        <dbReference type="ARBA" id="ARBA00022695"/>
    </source>
</evidence>
<evidence type="ECO:0000256" key="4">
    <source>
        <dbReference type="ARBA" id="ARBA00022643"/>
    </source>
</evidence>
<evidence type="ECO:0000256" key="14">
    <source>
        <dbReference type="PIRNR" id="PIRNR004491"/>
    </source>
</evidence>
<dbReference type="CDD" id="cd02064">
    <property type="entry name" value="FAD_synthetase_N"/>
    <property type="match status" value="1"/>
</dbReference>
<dbReference type="InterPro" id="IPR014729">
    <property type="entry name" value="Rossmann-like_a/b/a_fold"/>
</dbReference>
<dbReference type="AlphaFoldDB" id="A0A1Y4L9W4"/>
<dbReference type="GO" id="GO:0003919">
    <property type="term" value="F:FMN adenylyltransferase activity"/>
    <property type="evidence" value="ECO:0007669"/>
    <property type="project" value="UniProtKB-UniRule"/>
</dbReference>
<accession>A0A1Y4L9W4</accession>
<keyword evidence="8 14" id="KW-0418">Kinase</keyword>
<dbReference type="Pfam" id="PF06574">
    <property type="entry name" value="FAD_syn"/>
    <property type="match status" value="1"/>
</dbReference>
<dbReference type="SMART" id="SM00904">
    <property type="entry name" value="Flavokinase"/>
    <property type="match status" value="1"/>
</dbReference>
<keyword evidence="7 14" id="KW-0547">Nucleotide-binding</keyword>
<evidence type="ECO:0000256" key="11">
    <source>
        <dbReference type="ARBA" id="ARBA00023268"/>
    </source>
</evidence>
<gene>
    <name evidence="16" type="ORF">B5F17_05735</name>
</gene>
<sequence>MKQHRPPRAIALGYFDGVHMGHRALMERAVQRAREIGGTSAVFTFDKHPSSVMTGRQVPLLTAGAYRQDEIKLLGGVDEVIFGHFEELRTMDWRDFIHELLIGRFGAQYIISGHNNRFGYMGKGTPEGMAEECKKAGIGYDCIPDVKIDGIVVSSTYIRQLISLGDMERVTKFLGHPYTITGVVAHGRKVGRTYGVPTVNLPLPPEMALPPYGVYATRVRVDDQVYLAATNIGVKPTFVDGGAPTIEPHLLDFSGDLYGKLIHVELHQFLRPEKAFDSVEELHAAIEENVRQTRAFFVDK</sequence>
<evidence type="ECO:0000256" key="10">
    <source>
        <dbReference type="ARBA" id="ARBA00022840"/>
    </source>
</evidence>
<comment type="pathway">
    <text evidence="2 14">Cofactor biosynthesis; FMN biosynthesis; FMN from riboflavin (ATP route): step 1/1.</text>
</comment>
<dbReference type="GO" id="GO:0005524">
    <property type="term" value="F:ATP binding"/>
    <property type="evidence" value="ECO:0007669"/>
    <property type="project" value="UniProtKB-UniRule"/>
</dbReference>
<keyword evidence="4 14" id="KW-0288">FMN</keyword>
<dbReference type="Proteomes" id="UP000195897">
    <property type="component" value="Unassembled WGS sequence"/>
</dbReference>
<evidence type="ECO:0000256" key="13">
    <source>
        <dbReference type="ARBA" id="ARBA00049494"/>
    </source>
</evidence>
<dbReference type="GO" id="GO:0009231">
    <property type="term" value="P:riboflavin biosynthetic process"/>
    <property type="evidence" value="ECO:0007669"/>
    <property type="project" value="InterPro"/>
</dbReference>
<dbReference type="GO" id="GO:0006747">
    <property type="term" value="P:FAD biosynthetic process"/>
    <property type="evidence" value="ECO:0007669"/>
    <property type="project" value="UniProtKB-UniRule"/>
</dbReference>
<feature type="domain" description="Riboflavin kinase" evidence="15">
    <location>
        <begin position="173"/>
        <end position="298"/>
    </location>
</feature>
<dbReference type="InterPro" id="IPR015864">
    <property type="entry name" value="FAD_synthase"/>
</dbReference>
<evidence type="ECO:0000256" key="3">
    <source>
        <dbReference type="ARBA" id="ARBA00022630"/>
    </source>
</evidence>
<comment type="catalytic activity">
    <reaction evidence="13 14">
        <text>FMN + ATP + H(+) = FAD + diphosphate</text>
        <dbReference type="Rhea" id="RHEA:17237"/>
        <dbReference type="ChEBI" id="CHEBI:15378"/>
        <dbReference type="ChEBI" id="CHEBI:30616"/>
        <dbReference type="ChEBI" id="CHEBI:33019"/>
        <dbReference type="ChEBI" id="CHEBI:57692"/>
        <dbReference type="ChEBI" id="CHEBI:58210"/>
        <dbReference type="EC" id="2.7.7.2"/>
    </reaction>
</comment>
<comment type="similarity">
    <text evidence="14">Belongs to the ribF family.</text>
</comment>
<reference evidence="17" key="1">
    <citation type="submission" date="2017-04" db="EMBL/GenBank/DDBJ databases">
        <title>Function of individual gut microbiota members based on whole genome sequencing of pure cultures obtained from chicken caecum.</title>
        <authorList>
            <person name="Medvecky M."/>
            <person name="Cejkova D."/>
            <person name="Polansky O."/>
            <person name="Karasova D."/>
            <person name="Kubasova T."/>
            <person name="Cizek A."/>
            <person name="Rychlik I."/>
        </authorList>
    </citation>
    <scope>NUCLEOTIDE SEQUENCE [LARGE SCALE GENOMIC DNA]</scope>
    <source>
        <strain evidence="17">An180</strain>
    </source>
</reference>
<dbReference type="InterPro" id="IPR023468">
    <property type="entry name" value="Riboflavin_kinase"/>
</dbReference>
<evidence type="ECO:0000256" key="7">
    <source>
        <dbReference type="ARBA" id="ARBA00022741"/>
    </source>
</evidence>
<dbReference type="GO" id="GO:0008531">
    <property type="term" value="F:riboflavin kinase activity"/>
    <property type="evidence" value="ECO:0007669"/>
    <property type="project" value="UniProtKB-UniRule"/>
</dbReference>
<keyword evidence="10 14" id="KW-0067">ATP-binding</keyword>
<proteinExistence type="inferred from homology"/>
<evidence type="ECO:0000313" key="16">
    <source>
        <dbReference type="EMBL" id="OUP53507.1"/>
    </source>
</evidence>
<dbReference type="UniPathway" id="UPA00277">
    <property type="reaction ID" value="UER00407"/>
</dbReference>
<comment type="pathway">
    <text evidence="1 14">Cofactor biosynthesis; FAD biosynthesis; FAD from FMN: step 1/1.</text>
</comment>
<dbReference type="EMBL" id="NFKK01000004">
    <property type="protein sequence ID" value="OUP53507.1"/>
    <property type="molecule type" value="Genomic_DNA"/>
</dbReference>
<dbReference type="UniPathway" id="UPA00276">
    <property type="reaction ID" value="UER00406"/>
</dbReference>
<dbReference type="Gene3D" id="2.40.30.30">
    <property type="entry name" value="Riboflavin kinase-like"/>
    <property type="match status" value="1"/>
</dbReference>
<keyword evidence="9 14" id="KW-0274">FAD</keyword>
<dbReference type="InterPro" id="IPR023465">
    <property type="entry name" value="Riboflavin_kinase_dom_sf"/>
</dbReference>
<comment type="catalytic activity">
    <reaction evidence="12 14">
        <text>riboflavin + ATP = FMN + ADP + H(+)</text>
        <dbReference type="Rhea" id="RHEA:14357"/>
        <dbReference type="ChEBI" id="CHEBI:15378"/>
        <dbReference type="ChEBI" id="CHEBI:30616"/>
        <dbReference type="ChEBI" id="CHEBI:57986"/>
        <dbReference type="ChEBI" id="CHEBI:58210"/>
        <dbReference type="ChEBI" id="CHEBI:456216"/>
        <dbReference type="EC" id="2.7.1.26"/>
    </reaction>
</comment>
<dbReference type="Gene3D" id="3.40.50.620">
    <property type="entry name" value="HUPs"/>
    <property type="match status" value="1"/>
</dbReference>
<dbReference type="InterPro" id="IPR015865">
    <property type="entry name" value="Riboflavin_kinase_bac/euk"/>
</dbReference>
<keyword evidence="5 14" id="KW-0808">Transferase</keyword>
<evidence type="ECO:0000256" key="2">
    <source>
        <dbReference type="ARBA" id="ARBA00005201"/>
    </source>
</evidence>
<dbReference type="EC" id="2.7.7.2" evidence="14"/>
<dbReference type="NCBIfam" id="TIGR00083">
    <property type="entry name" value="ribF"/>
    <property type="match status" value="1"/>
</dbReference>
<evidence type="ECO:0000256" key="12">
    <source>
        <dbReference type="ARBA" id="ARBA00047880"/>
    </source>
</evidence>
<dbReference type="EC" id="2.7.1.26" evidence="14"/>
<evidence type="ECO:0000256" key="1">
    <source>
        <dbReference type="ARBA" id="ARBA00004726"/>
    </source>
</evidence>
<dbReference type="SUPFAM" id="SSF52374">
    <property type="entry name" value="Nucleotidylyl transferase"/>
    <property type="match status" value="1"/>
</dbReference>
<evidence type="ECO:0000256" key="8">
    <source>
        <dbReference type="ARBA" id="ARBA00022777"/>
    </source>
</evidence>
<dbReference type="SUPFAM" id="SSF82114">
    <property type="entry name" value="Riboflavin kinase-like"/>
    <property type="match status" value="1"/>
</dbReference>
<dbReference type="Pfam" id="PF01687">
    <property type="entry name" value="Flavokinase"/>
    <property type="match status" value="1"/>
</dbReference>
<keyword evidence="6 14" id="KW-0548">Nucleotidyltransferase</keyword>
<dbReference type="PIRSF" id="PIRSF004491">
    <property type="entry name" value="FAD_Synth"/>
    <property type="match status" value="1"/>
</dbReference>
<evidence type="ECO:0000259" key="15">
    <source>
        <dbReference type="SMART" id="SM00904"/>
    </source>
</evidence>
<protein>
    <recommendedName>
        <fullName evidence="14">Riboflavin biosynthesis protein</fullName>
    </recommendedName>
    <domain>
        <recommendedName>
            <fullName evidence="14">Riboflavin kinase</fullName>
            <ecNumber evidence="14">2.7.1.26</ecNumber>
        </recommendedName>
        <alternativeName>
            <fullName evidence="14">Flavokinase</fullName>
        </alternativeName>
    </domain>
    <domain>
        <recommendedName>
            <fullName evidence="14">FMN adenylyltransferase</fullName>
            <ecNumber evidence="14">2.7.7.2</ecNumber>
        </recommendedName>
        <alternativeName>
            <fullName evidence="14">FAD pyrophosphorylase</fullName>
        </alternativeName>
        <alternativeName>
            <fullName evidence="14">FAD synthase</fullName>
        </alternativeName>
    </domain>
</protein>
<dbReference type="PANTHER" id="PTHR22749">
    <property type="entry name" value="RIBOFLAVIN KINASE/FMN ADENYLYLTRANSFERASE"/>
    <property type="match status" value="1"/>
</dbReference>
<evidence type="ECO:0000256" key="5">
    <source>
        <dbReference type="ARBA" id="ARBA00022679"/>
    </source>
</evidence>
<dbReference type="PANTHER" id="PTHR22749:SF6">
    <property type="entry name" value="RIBOFLAVIN KINASE"/>
    <property type="match status" value="1"/>
</dbReference>
<keyword evidence="3 14" id="KW-0285">Flavoprotein</keyword>
<evidence type="ECO:0000256" key="9">
    <source>
        <dbReference type="ARBA" id="ARBA00022827"/>
    </source>
</evidence>
<organism evidence="16 17">
    <name type="scientific">Butyricicoccus pullicaecorum</name>
    <dbReference type="NCBI Taxonomy" id="501571"/>
    <lineage>
        <taxon>Bacteria</taxon>
        <taxon>Bacillati</taxon>
        <taxon>Bacillota</taxon>
        <taxon>Clostridia</taxon>
        <taxon>Eubacteriales</taxon>
        <taxon>Butyricicoccaceae</taxon>
        <taxon>Butyricicoccus</taxon>
    </lineage>
</organism>
<name>A0A1Y4L9W4_9FIRM</name>
<dbReference type="RefSeq" id="WP_087371717.1">
    <property type="nucleotide sequence ID" value="NZ_JBKTCX010000015.1"/>
</dbReference>
<keyword evidence="11" id="KW-0511">Multifunctional enzyme</keyword>